<keyword evidence="2" id="KW-0812">Transmembrane</keyword>
<protein>
    <submittedName>
        <fullName evidence="3">Uncharacterized protein</fullName>
    </submittedName>
</protein>
<evidence type="ECO:0000313" key="3">
    <source>
        <dbReference type="EMBL" id="KAK5992505.1"/>
    </source>
</evidence>
<proteinExistence type="predicted"/>
<comment type="caution">
    <text evidence="3">The sequence shown here is derived from an EMBL/GenBank/DDBJ whole genome shotgun (WGS) entry which is preliminary data.</text>
</comment>
<gene>
    <name evidence="3" type="ORF">PT974_05916</name>
</gene>
<feature type="transmembrane region" description="Helical" evidence="2">
    <location>
        <begin position="93"/>
        <end position="112"/>
    </location>
</feature>
<accession>A0ABR0SL74</accession>
<keyword evidence="4" id="KW-1185">Reference proteome</keyword>
<feature type="compositionally biased region" description="Basic and acidic residues" evidence="1">
    <location>
        <begin position="36"/>
        <end position="46"/>
    </location>
</feature>
<evidence type="ECO:0000256" key="1">
    <source>
        <dbReference type="SAM" id="MobiDB-lite"/>
    </source>
</evidence>
<feature type="transmembrane region" description="Helical" evidence="2">
    <location>
        <begin position="118"/>
        <end position="141"/>
    </location>
</feature>
<reference evidence="3 4" key="1">
    <citation type="submission" date="2024-01" db="EMBL/GenBank/DDBJ databases">
        <title>Complete genome of Cladobotryum mycophilum ATHUM6906.</title>
        <authorList>
            <person name="Christinaki A.C."/>
            <person name="Myridakis A.I."/>
            <person name="Kouvelis V.N."/>
        </authorList>
    </citation>
    <scope>NUCLEOTIDE SEQUENCE [LARGE SCALE GENOMIC DNA]</scope>
    <source>
        <strain evidence="3 4">ATHUM6906</strain>
    </source>
</reference>
<keyword evidence="2" id="KW-1133">Transmembrane helix</keyword>
<name>A0ABR0SL74_9HYPO</name>
<dbReference type="EMBL" id="JAVFKD010000012">
    <property type="protein sequence ID" value="KAK5992505.1"/>
    <property type="molecule type" value="Genomic_DNA"/>
</dbReference>
<evidence type="ECO:0000256" key="2">
    <source>
        <dbReference type="SAM" id="Phobius"/>
    </source>
</evidence>
<feature type="region of interest" description="Disordered" evidence="1">
    <location>
        <begin position="1"/>
        <end position="69"/>
    </location>
</feature>
<organism evidence="3 4">
    <name type="scientific">Cladobotryum mycophilum</name>
    <dbReference type="NCBI Taxonomy" id="491253"/>
    <lineage>
        <taxon>Eukaryota</taxon>
        <taxon>Fungi</taxon>
        <taxon>Dikarya</taxon>
        <taxon>Ascomycota</taxon>
        <taxon>Pezizomycotina</taxon>
        <taxon>Sordariomycetes</taxon>
        <taxon>Hypocreomycetidae</taxon>
        <taxon>Hypocreales</taxon>
        <taxon>Hypocreaceae</taxon>
        <taxon>Cladobotryum</taxon>
    </lineage>
</organism>
<sequence>MPSLHSQIDEMDTPSDTPSASREDLSRENQTSSRPEPQEPDQRLSEQEQGQGQVQELEEEAGDGGREGGDVLAETRRCFGWNVRRFLPTACRWIKIVLSVIAYFLLVWFTMAVYAVCTAWPCIIVVSIVILFCGSTFRLYVWFAKHPETRRKVRDWFHRRFGNDVEDEVLVELATMGE</sequence>
<dbReference type="Proteomes" id="UP001338125">
    <property type="component" value="Unassembled WGS sequence"/>
</dbReference>
<keyword evidence="2" id="KW-0472">Membrane</keyword>
<evidence type="ECO:0000313" key="4">
    <source>
        <dbReference type="Proteomes" id="UP001338125"/>
    </source>
</evidence>